<dbReference type="GO" id="GO:0140664">
    <property type="term" value="F:ATP-dependent DNA damage sensor activity"/>
    <property type="evidence" value="ECO:0007669"/>
    <property type="project" value="InterPro"/>
</dbReference>
<keyword evidence="4" id="KW-0234">DNA repair</keyword>
<feature type="compositionally biased region" description="Low complexity" evidence="5">
    <location>
        <begin position="757"/>
        <end position="766"/>
    </location>
</feature>
<dbReference type="InterPro" id="IPR042120">
    <property type="entry name" value="MutL_C_dimsub"/>
</dbReference>
<accession>A0A9X3IWS2</accession>
<dbReference type="GO" id="GO:0005524">
    <property type="term" value="F:ATP binding"/>
    <property type="evidence" value="ECO:0007669"/>
    <property type="project" value="InterPro"/>
</dbReference>
<evidence type="ECO:0000313" key="9">
    <source>
        <dbReference type="Proteomes" id="UP001150924"/>
    </source>
</evidence>
<dbReference type="Gene3D" id="3.30.230.10">
    <property type="match status" value="1"/>
</dbReference>
<dbReference type="InterPro" id="IPR014721">
    <property type="entry name" value="Ribsml_uS5_D2-typ_fold_subgr"/>
</dbReference>
<dbReference type="Proteomes" id="UP001150924">
    <property type="component" value="Unassembled WGS sequence"/>
</dbReference>
<dbReference type="PROSITE" id="PS00058">
    <property type="entry name" value="DNA_MISMATCH_REPAIR_1"/>
    <property type="match status" value="1"/>
</dbReference>
<organism evidence="8 9">
    <name type="scientific">Nannocystis pusilla</name>
    <dbReference type="NCBI Taxonomy" id="889268"/>
    <lineage>
        <taxon>Bacteria</taxon>
        <taxon>Pseudomonadati</taxon>
        <taxon>Myxococcota</taxon>
        <taxon>Polyangia</taxon>
        <taxon>Nannocystales</taxon>
        <taxon>Nannocystaceae</taxon>
        <taxon>Nannocystis</taxon>
    </lineage>
</organism>
<dbReference type="SUPFAM" id="SSF54211">
    <property type="entry name" value="Ribosomal protein S5 domain 2-like"/>
    <property type="match status" value="1"/>
</dbReference>
<protein>
    <recommendedName>
        <fullName evidence="2">DNA mismatch repair protein MutL</fullName>
    </recommendedName>
</protein>
<feature type="compositionally biased region" description="Polar residues" evidence="5">
    <location>
        <begin position="560"/>
        <end position="569"/>
    </location>
</feature>
<dbReference type="PANTHER" id="PTHR10073">
    <property type="entry name" value="DNA MISMATCH REPAIR PROTEIN MLH, PMS, MUTL"/>
    <property type="match status" value="1"/>
</dbReference>
<dbReference type="NCBIfam" id="TIGR00585">
    <property type="entry name" value="mutl"/>
    <property type="match status" value="1"/>
</dbReference>
<dbReference type="Gene3D" id="3.30.1540.20">
    <property type="entry name" value="MutL, C-terminal domain, dimerisation subdomain"/>
    <property type="match status" value="1"/>
</dbReference>
<dbReference type="InterPro" id="IPR020568">
    <property type="entry name" value="Ribosomal_Su5_D2-typ_SF"/>
</dbReference>
<keyword evidence="8" id="KW-0378">Hydrolase</keyword>
<feature type="region of interest" description="Disordered" evidence="5">
    <location>
        <begin position="860"/>
        <end position="879"/>
    </location>
</feature>
<reference evidence="8" key="1">
    <citation type="submission" date="2022-11" db="EMBL/GenBank/DDBJ databases">
        <title>Minimal conservation of predation-associated metabolite biosynthetic gene clusters underscores biosynthetic potential of Myxococcota including descriptions for ten novel species: Archangium lansinium sp. nov., Myxococcus landrumus sp. nov., Nannocystis bai.</title>
        <authorList>
            <person name="Ahearne A."/>
            <person name="Stevens C."/>
            <person name="Phillips K."/>
        </authorList>
    </citation>
    <scope>NUCLEOTIDE SEQUENCE</scope>
    <source>
        <strain evidence="8">Na p29</strain>
    </source>
</reference>
<dbReference type="Pfam" id="PF01119">
    <property type="entry name" value="DNA_mis_repair"/>
    <property type="match status" value="1"/>
</dbReference>
<comment type="caution">
    <text evidence="8">The sequence shown here is derived from an EMBL/GenBank/DDBJ whole genome shotgun (WGS) entry which is preliminary data.</text>
</comment>
<dbReference type="GO" id="GO:0030983">
    <property type="term" value="F:mismatched DNA binding"/>
    <property type="evidence" value="ECO:0007669"/>
    <property type="project" value="InterPro"/>
</dbReference>
<dbReference type="SMART" id="SM00853">
    <property type="entry name" value="MutL_C"/>
    <property type="match status" value="1"/>
</dbReference>
<dbReference type="SUPFAM" id="SSF55874">
    <property type="entry name" value="ATPase domain of HSP90 chaperone/DNA topoisomerase II/histidine kinase"/>
    <property type="match status" value="1"/>
</dbReference>
<feature type="domain" description="DNA mismatch repair protein S5" evidence="7">
    <location>
        <begin position="203"/>
        <end position="318"/>
    </location>
</feature>
<dbReference type="InterPro" id="IPR002099">
    <property type="entry name" value="MutL/Mlh/PMS"/>
</dbReference>
<sequence length="1068" mass="111163">MLGALVIDQIAAGEVVERPASVIKELVDNSLDAGATRVDVELEDGGMARISVRDNGRGIHPDDLLLAVTRHATSKLRHAADIADITTLGFRGEALASVAAVARVDLRSRQPGAAVGVHLHGIPGEAPTLTPAGMPVGTQIDVHALFANLPARRKFMRAEATEVGHCSDTLLRLAIVHPGVHFTLRHGKRELLNLPRTTPEGRVAQVLERRVAGPFFAFRGEDDGIRVEAYLPHPTAAARGRGSPYLITRQRVVRERSLAQILTQAYGLGGEAPSACLFVEPPAGAVDVNVHPQKAEVRFSEPQQIYAAVRRVLAAAVAAAPWAGELASLSGHVATTMSDAPAAGEAGRAAPAGVPPGRAGAIPIGFAPVRVGDSPRTGRDDEASAEARQPPASAWRRAARDDEDADEAEPGEPDTRRRDTGRSAALRRPDDDGRAASAEALSPEDDDAVGPAVRRAQQAAAVAAAGRRAEAEAWLSRAEASIDASRRPLVETDLPAAPTSRPGSGPRPAARSGSGPLPAPRSGPLPAPPGEAGWDLDLASAPAASRDMSSRAGGADVSPDMSSGASTASGRDDTRARPGLDPLADEPAPSAMSAARGRRDDVRPGSALSHDVDAPSDASAPSGRRDVLSDMSPSAGPSAARPTFDHVSRDMSRDPGSTSNGTSPEGHVPEDMSGRDRAARSSREDTGAPDPSLRPAAAPAPGDTSLRPAAAPAPGDMSLRSAPGRPVPEDMPDEASAAWLTRAGAASEHDPARERAAAWIERAGGEFPPDLDAGSDPLLRWSERQPDPPPTPPPASEERRPGAYRLSTRALDHGYDRHKRAVMDAAAALRPDGAASRPSEPERDASSAALPLALDVPGARDMREQTGPGGQAGAPAAAPQRPDIPALLACLPGPVAVFADRDALLAVDLRRVRSHLVYLRLQRDLVGRRAVAVQGLLSPAVVQRPAADVALIQAARAELLGLGVDLDVFGDDAVVVRGVPAHLRHCVDDADAADLVARIVPWLRIRSGDGDRAARERGLLDAIAATHGGDPAPRLARRWLAELVDAGAALDSVPGIRRWTATALLGGE</sequence>
<dbReference type="InterPro" id="IPR014790">
    <property type="entry name" value="MutL_C"/>
</dbReference>
<feature type="compositionally biased region" description="Basic and acidic residues" evidence="5">
    <location>
        <begin position="747"/>
        <end position="756"/>
    </location>
</feature>
<dbReference type="PANTHER" id="PTHR10073:SF12">
    <property type="entry name" value="DNA MISMATCH REPAIR PROTEIN MLH1"/>
    <property type="match status" value="1"/>
</dbReference>
<dbReference type="FunFam" id="3.30.565.10:FF:000003">
    <property type="entry name" value="DNA mismatch repair endonuclease MutL"/>
    <property type="match status" value="1"/>
</dbReference>
<dbReference type="GO" id="GO:0032300">
    <property type="term" value="C:mismatch repair complex"/>
    <property type="evidence" value="ECO:0007669"/>
    <property type="project" value="InterPro"/>
</dbReference>
<feature type="region of interest" description="Disordered" evidence="5">
    <location>
        <begin position="830"/>
        <end position="850"/>
    </location>
</feature>
<dbReference type="InterPro" id="IPR014762">
    <property type="entry name" value="DNA_mismatch_repair_CS"/>
</dbReference>
<feature type="domain" description="MutL C-terminal dimerisation" evidence="6">
    <location>
        <begin position="894"/>
        <end position="1011"/>
    </location>
</feature>
<dbReference type="AlphaFoldDB" id="A0A9X3IWS2"/>
<keyword evidence="8" id="KW-0255">Endonuclease</keyword>
<proteinExistence type="inferred from homology"/>
<feature type="region of interest" description="Disordered" evidence="5">
    <location>
        <begin position="364"/>
        <end position="803"/>
    </location>
</feature>
<dbReference type="EMBL" id="JAPNKE010000002">
    <property type="protein sequence ID" value="MCY1006716.1"/>
    <property type="molecule type" value="Genomic_DNA"/>
</dbReference>
<dbReference type="GO" id="GO:0016887">
    <property type="term" value="F:ATP hydrolysis activity"/>
    <property type="evidence" value="ECO:0007669"/>
    <property type="project" value="InterPro"/>
</dbReference>
<dbReference type="GO" id="GO:0004519">
    <property type="term" value="F:endonuclease activity"/>
    <property type="evidence" value="ECO:0007669"/>
    <property type="project" value="UniProtKB-KW"/>
</dbReference>
<comment type="similarity">
    <text evidence="1">Belongs to the DNA mismatch repair MutL/HexB family.</text>
</comment>
<feature type="compositionally biased region" description="Low complexity" evidence="5">
    <location>
        <begin position="387"/>
        <end position="396"/>
    </location>
</feature>
<evidence type="ECO:0000259" key="7">
    <source>
        <dbReference type="SMART" id="SM01340"/>
    </source>
</evidence>
<gene>
    <name evidence="8" type="primary">mutL</name>
    <name evidence="8" type="ORF">OV079_14375</name>
</gene>
<dbReference type="SMART" id="SM01340">
    <property type="entry name" value="DNA_mis_repair"/>
    <property type="match status" value="1"/>
</dbReference>
<dbReference type="InterPro" id="IPR042121">
    <property type="entry name" value="MutL_C_regsub"/>
</dbReference>
<keyword evidence="8" id="KW-0540">Nuclease</keyword>
<keyword evidence="3" id="KW-0227">DNA damage</keyword>
<dbReference type="InterPro" id="IPR013507">
    <property type="entry name" value="DNA_mismatch_S5_2-like"/>
</dbReference>
<feature type="compositionally biased region" description="Basic and acidic residues" evidence="5">
    <location>
        <begin position="667"/>
        <end position="686"/>
    </location>
</feature>
<keyword evidence="9" id="KW-1185">Reference proteome</keyword>
<evidence type="ECO:0000256" key="1">
    <source>
        <dbReference type="ARBA" id="ARBA00006082"/>
    </source>
</evidence>
<evidence type="ECO:0000313" key="8">
    <source>
        <dbReference type="EMBL" id="MCY1006716.1"/>
    </source>
</evidence>
<name>A0A9X3IWS2_9BACT</name>
<feature type="compositionally biased region" description="Acidic residues" evidence="5">
    <location>
        <begin position="401"/>
        <end position="412"/>
    </location>
</feature>
<dbReference type="Pfam" id="PF08676">
    <property type="entry name" value="MutL_C"/>
    <property type="match status" value="1"/>
</dbReference>
<dbReference type="InterPro" id="IPR036890">
    <property type="entry name" value="HATPase_C_sf"/>
</dbReference>
<dbReference type="InterPro" id="IPR038973">
    <property type="entry name" value="MutL/Mlh/Pms-like"/>
</dbReference>
<evidence type="ECO:0000259" key="6">
    <source>
        <dbReference type="SMART" id="SM00853"/>
    </source>
</evidence>
<dbReference type="InterPro" id="IPR037198">
    <property type="entry name" value="MutL_C_sf"/>
</dbReference>
<evidence type="ECO:0000256" key="2">
    <source>
        <dbReference type="ARBA" id="ARBA00021975"/>
    </source>
</evidence>
<dbReference type="GO" id="GO:0006298">
    <property type="term" value="P:mismatch repair"/>
    <property type="evidence" value="ECO:0007669"/>
    <property type="project" value="InterPro"/>
</dbReference>
<dbReference type="SUPFAM" id="SSF118116">
    <property type="entry name" value="DNA mismatch repair protein MutL"/>
    <property type="match status" value="1"/>
</dbReference>
<feature type="compositionally biased region" description="Low complexity" evidence="5">
    <location>
        <begin position="449"/>
        <end position="466"/>
    </location>
</feature>
<dbReference type="RefSeq" id="WP_267769048.1">
    <property type="nucleotide sequence ID" value="NZ_JAPNKE010000002.1"/>
</dbReference>
<dbReference type="Gene3D" id="3.30.565.10">
    <property type="entry name" value="Histidine kinase-like ATPase, C-terminal domain"/>
    <property type="match status" value="1"/>
</dbReference>
<feature type="compositionally biased region" description="Basic and acidic residues" evidence="5">
    <location>
        <begin position="643"/>
        <end position="653"/>
    </location>
</feature>
<evidence type="ECO:0000256" key="4">
    <source>
        <dbReference type="ARBA" id="ARBA00023204"/>
    </source>
</evidence>
<feature type="compositionally biased region" description="Basic and acidic residues" evidence="5">
    <location>
        <begin position="413"/>
        <end position="434"/>
    </location>
</feature>
<dbReference type="Gene3D" id="3.30.1370.100">
    <property type="entry name" value="MutL, C-terminal domain, regulatory subdomain"/>
    <property type="match status" value="1"/>
</dbReference>
<feature type="compositionally biased region" description="Pro residues" evidence="5">
    <location>
        <begin position="517"/>
        <end position="529"/>
    </location>
</feature>
<dbReference type="CDD" id="cd00782">
    <property type="entry name" value="MutL_Trans"/>
    <property type="match status" value="1"/>
</dbReference>
<dbReference type="Pfam" id="PF13589">
    <property type="entry name" value="HATPase_c_3"/>
    <property type="match status" value="1"/>
</dbReference>
<evidence type="ECO:0000256" key="3">
    <source>
        <dbReference type="ARBA" id="ARBA00022763"/>
    </source>
</evidence>
<evidence type="ECO:0000256" key="5">
    <source>
        <dbReference type="SAM" id="MobiDB-lite"/>
    </source>
</evidence>
<dbReference type="CDD" id="cd16926">
    <property type="entry name" value="HATPase_MutL-MLH-PMS-like"/>
    <property type="match status" value="1"/>
</dbReference>